<dbReference type="GO" id="GO:0015385">
    <property type="term" value="F:sodium:proton antiporter activity"/>
    <property type="evidence" value="ECO:0007669"/>
    <property type="project" value="TreeGrafter"/>
</dbReference>
<dbReference type="Pfam" id="PF03334">
    <property type="entry name" value="PhaG_MnhG_YufB"/>
    <property type="match status" value="1"/>
</dbReference>
<accession>A0A174CCI5</accession>
<evidence type="ECO:0000256" key="2">
    <source>
        <dbReference type="ARBA" id="ARBA00008404"/>
    </source>
</evidence>
<organism evidence="4 5">
    <name type="scientific">Clostridium disporicum</name>
    <dbReference type="NCBI Taxonomy" id="84024"/>
    <lineage>
        <taxon>Bacteria</taxon>
        <taxon>Bacillati</taxon>
        <taxon>Bacillota</taxon>
        <taxon>Clostridia</taxon>
        <taxon>Eubacteriales</taxon>
        <taxon>Clostridiaceae</taxon>
        <taxon>Clostridium</taxon>
    </lineage>
</organism>
<name>A0A174CCI5_9CLOT</name>
<dbReference type="AlphaFoldDB" id="A0A174CCI5"/>
<proteinExistence type="inferred from homology"/>
<comment type="subcellular location">
    <subcellularLocation>
        <location evidence="1">Membrane</location>
        <topology evidence="1">Multi-pass membrane protein</topology>
    </subcellularLocation>
</comment>
<dbReference type="GeneID" id="83010550"/>
<reference evidence="4 5" key="1">
    <citation type="submission" date="2015-09" db="EMBL/GenBank/DDBJ databases">
        <authorList>
            <consortium name="Pathogen Informatics"/>
        </authorList>
    </citation>
    <scope>NUCLEOTIDE SEQUENCE [LARGE SCALE GENOMIC DNA]</scope>
    <source>
        <strain evidence="4 5">2789STDY5834855</strain>
    </source>
</reference>
<evidence type="ECO:0000313" key="4">
    <source>
        <dbReference type="EMBL" id="CUN51520.1"/>
    </source>
</evidence>
<dbReference type="OrthoDB" id="9806575at2"/>
<keyword evidence="3" id="KW-0812">Transmembrane</keyword>
<keyword evidence="3" id="KW-1133">Transmembrane helix</keyword>
<dbReference type="EMBL" id="CYZV01000001">
    <property type="protein sequence ID" value="CUN51520.1"/>
    <property type="molecule type" value="Genomic_DNA"/>
</dbReference>
<feature type="transmembrane region" description="Helical" evidence="3">
    <location>
        <begin position="39"/>
        <end position="59"/>
    </location>
</feature>
<dbReference type="RefSeq" id="WP_042394260.1">
    <property type="nucleotide sequence ID" value="NZ_CYYT01000010.1"/>
</dbReference>
<dbReference type="InterPro" id="IPR005133">
    <property type="entry name" value="PhaG_MnhG_YufB"/>
</dbReference>
<gene>
    <name evidence="4" type="primary">mrpG</name>
    <name evidence="4" type="ORF">ERS852470_00104</name>
</gene>
<dbReference type="NCBIfam" id="TIGR01300">
    <property type="entry name" value="CPA3_mnhG_phaG"/>
    <property type="match status" value="1"/>
</dbReference>
<evidence type="ECO:0000256" key="1">
    <source>
        <dbReference type="ARBA" id="ARBA00004141"/>
    </source>
</evidence>
<sequence>MSILEVIICILLVIGIFFTLAGVVGVIRMPDTFCRLQSATNIATMGAMPIALACSIYGFSESNTSLGIKSLIIVVFLLISNPVGAHAMARAAYKNKAELSDKTKFDHYRRDING</sequence>
<evidence type="ECO:0000256" key="3">
    <source>
        <dbReference type="SAM" id="Phobius"/>
    </source>
</evidence>
<comment type="similarity">
    <text evidence="2">Belongs to the CPA3 antiporters (TC 2.A.63) subunit G family.</text>
</comment>
<dbReference type="PANTHER" id="PTHR34703:SF1">
    <property type="entry name" value="ANTIPORTER SUBUNIT MNHG2-RELATED"/>
    <property type="match status" value="1"/>
</dbReference>
<feature type="transmembrane region" description="Helical" evidence="3">
    <location>
        <begin position="71"/>
        <end position="93"/>
    </location>
</feature>
<protein>
    <submittedName>
        <fullName evidence="4">Multiple resistance and pH homeostasis protein G</fullName>
    </submittedName>
</protein>
<dbReference type="PANTHER" id="PTHR34703">
    <property type="entry name" value="ANTIPORTER SUBUNIT MNHG2-RELATED"/>
    <property type="match status" value="1"/>
</dbReference>
<dbReference type="Proteomes" id="UP000095558">
    <property type="component" value="Unassembled WGS sequence"/>
</dbReference>
<evidence type="ECO:0000313" key="5">
    <source>
        <dbReference type="Proteomes" id="UP000095558"/>
    </source>
</evidence>
<keyword evidence="3" id="KW-0472">Membrane</keyword>
<feature type="transmembrane region" description="Helical" evidence="3">
    <location>
        <begin position="6"/>
        <end position="27"/>
    </location>
</feature>